<proteinExistence type="predicted"/>
<keyword evidence="3" id="KW-1185">Reference proteome</keyword>
<dbReference type="EMBL" id="JARVKM010000057">
    <property type="protein sequence ID" value="KAK9772841.1"/>
    <property type="molecule type" value="Genomic_DNA"/>
</dbReference>
<evidence type="ECO:0000313" key="2">
    <source>
        <dbReference type="EMBL" id="KAK9772841.1"/>
    </source>
</evidence>
<feature type="region of interest" description="Disordered" evidence="1">
    <location>
        <begin position="1"/>
        <end position="27"/>
    </location>
</feature>
<dbReference type="CDD" id="cd13426">
    <property type="entry name" value="Peptidase_G1"/>
    <property type="match status" value="1"/>
</dbReference>
<evidence type="ECO:0000256" key="1">
    <source>
        <dbReference type="SAM" id="MobiDB-lite"/>
    </source>
</evidence>
<dbReference type="Proteomes" id="UP001465668">
    <property type="component" value="Unassembled WGS sequence"/>
</dbReference>
<reference evidence="2 3" key="1">
    <citation type="submission" date="2024-02" db="EMBL/GenBank/DDBJ databases">
        <title>First draft genome assembly of two strains of Seiridium cardinale.</title>
        <authorList>
            <person name="Emiliani G."/>
            <person name="Scali E."/>
        </authorList>
    </citation>
    <scope>NUCLEOTIDE SEQUENCE [LARGE SCALE GENOMIC DNA]</scope>
    <source>
        <strain evidence="2 3">BM-138-000479</strain>
    </source>
</reference>
<dbReference type="SUPFAM" id="SSF49899">
    <property type="entry name" value="Concanavalin A-like lectins/glucanases"/>
    <property type="match status" value="1"/>
</dbReference>
<gene>
    <name evidence="2" type="ORF">SCAR479_10526</name>
</gene>
<dbReference type="Pfam" id="PF01828">
    <property type="entry name" value="Peptidase_A4"/>
    <property type="match status" value="1"/>
</dbReference>
<sequence length="326" mass="35168">MIGASDASMIGGRSGRPTTDISGSSYSRPSVENCFKSLGSGHITPTCVFIDAVSRRTNAMKLSKFLGATALVSGGLAEGIFYDTTWAGPVRIAERFNGTAGGYDRVEATLVMPQLYIPTNPHQESDEYTASYWIGLGGFLSSSTVSGLWQAGVIMSIWNNGSTEYKGFYEWVPNDPVQLNSTELSISVGDHVQVSLTTAGNGMTGSVSMTNANTGQTFSYTQAAPTTWRGPTWPALGSTAEWIVEAGTYLNGPQYVFPDWHNSTFLNSKACYNADGVCYPPVSAEIPTLNRMTAVYWNDTQTLYTQSSVNDDTVTVEYIEETVVLD</sequence>
<name>A0ABR2XGT7_9PEZI</name>
<dbReference type="Gene3D" id="2.60.120.700">
    <property type="entry name" value="Peptidase G1"/>
    <property type="match status" value="1"/>
</dbReference>
<dbReference type="PANTHER" id="PTHR37536:SF1">
    <property type="entry name" value="ASPERGILLOPEPSIN, PUTAITVE (AFU_ORTHOLOGUE AFUA_7G01200)"/>
    <property type="match status" value="1"/>
</dbReference>
<accession>A0ABR2XGT7</accession>
<dbReference type="PANTHER" id="PTHR37536">
    <property type="entry name" value="PUTATIVE (AFU_ORTHOLOGUE AFUA_3G02970)-RELATED"/>
    <property type="match status" value="1"/>
</dbReference>
<dbReference type="InterPro" id="IPR038656">
    <property type="entry name" value="Peptidase_G1_sf"/>
</dbReference>
<feature type="compositionally biased region" description="Polar residues" evidence="1">
    <location>
        <begin position="16"/>
        <end position="27"/>
    </location>
</feature>
<organism evidence="2 3">
    <name type="scientific">Seiridium cardinale</name>
    <dbReference type="NCBI Taxonomy" id="138064"/>
    <lineage>
        <taxon>Eukaryota</taxon>
        <taxon>Fungi</taxon>
        <taxon>Dikarya</taxon>
        <taxon>Ascomycota</taxon>
        <taxon>Pezizomycotina</taxon>
        <taxon>Sordariomycetes</taxon>
        <taxon>Xylariomycetidae</taxon>
        <taxon>Amphisphaeriales</taxon>
        <taxon>Sporocadaceae</taxon>
        <taxon>Seiridium</taxon>
    </lineage>
</organism>
<dbReference type="InterPro" id="IPR000250">
    <property type="entry name" value="Peptidase_G1"/>
</dbReference>
<protein>
    <submittedName>
        <fullName evidence="2">Uncharacterized protein</fullName>
    </submittedName>
</protein>
<evidence type="ECO:0000313" key="3">
    <source>
        <dbReference type="Proteomes" id="UP001465668"/>
    </source>
</evidence>
<dbReference type="InterPro" id="IPR013320">
    <property type="entry name" value="ConA-like_dom_sf"/>
</dbReference>
<comment type="caution">
    <text evidence="2">The sequence shown here is derived from an EMBL/GenBank/DDBJ whole genome shotgun (WGS) entry which is preliminary data.</text>
</comment>